<keyword evidence="2" id="KW-1185">Reference proteome</keyword>
<evidence type="ECO:0000313" key="2">
    <source>
        <dbReference type="Proteomes" id="UP001141327"/>
    </source>
</evidence>
<organism evidence="1 2">
    <name type="scientific">Paratrimastix pyriformis</name>
    <dbReference type="NCBI Taxonomy" id="342808"/>
    <lineage>
        <taxon>Eukaryota</taxon>
        <taxon>Metamonada</taxon>
        <taxon>Preaxostyla</taxon>
        <taxon>Paratrimastigidae</taxon>
        <taxon>Paratrimastix</taxon>
    </lineage>
</organism>
<name>A0ABQ8UAN7_9EUKA</name>
<accession>A0ABQ8UAN7</accession>
<dbReference type="EMBL" id="JAPMOS010000072">
    <property type="protein sequence ID" value="KAJ4456359.1"/>
    <property type="molecule type" value="Genomic_DNA"/>
</dbReference>
<sequence>MAFISSMRTGMHPEAAHPDPFYAWSHAHEYLLNPCDIRLKVGWNTVTHEIVLVPAPHLDWDMRTPQIQCSAEISQISVGLAPHQYSDILEGVVDDWMTG</sequence>
<gene>
    <name evidence="1" type="ORF">PAPYR_8398</name>
</gene>
<evidence type="ECO:0000313" key="1">
    <source>
        <dbReference type="EMBL" id="KAJ4456359.1"/>
    </source>
</evidence>
<comment type="caution">
    <text evidence="1">The sequence shown here is derived from an EMBL/GenBank/DDBJ whole genome shotgun (WGS) entry which is preliminary data.</text>
</comment>
<reference evidence="1" key="1">
    <citation type="journal article" date="2022" name="bioRxiv">
        <title>Genomics of Preaxostyla Flagellates Illuminates Evolutionary Transitions and the Path Towards Mitochondrial Loss.</title>
        <authorList>
            <person name="Novak L.V.F."/>
            <person name="Treitli S.C."/>
            <person name="Pyrih J."/>
            <person name="Halakuc P."/>
            <person name="Pipaliya S.V."/>
            <person name="Vacek V."/>
            <person name="Brzon O."/>
            <person name="Soukal P."/>
            <person name="Eme L."/>
            <person name="Dacks J.B."/>
            <person name="Karnkowska A."/>
            <person name="Elias M."/>
            <person name="Hampl V."/>
        </authorList>
    </citation>
    <scope>NUCLEOTIDE SEQUENCE</scope>
    <source>
        <strain evidence="1">RCP-MX</strain>
    </source>
</reference>
<proteinExistence type="predicted"/>
<dbReference type="Proteomes" id="UP001141327">
    <property type="component" value="Unassembled WGS sequence"/>
</dbReference>
<protein>
    <submittedName>
        <fullName evidence="1">Uncharacterized protein</fullName>
    </submittedName>
</protein>